<dbReference type="AlphaFoldDB" id="A0A838L946"/>
<dbReference type="EMBL" id="JACEIB010000025">
    <property type="protein sequence ID" value="MBA2935430.1"/>
    <property type="molecule type" value="Genomic_DNA"/>
</dbReference>
<accession>A0A838L946</accession>
<dbReference type="PANTHER" id="PTHR12184:SF1">
    <property type="entry name" value="UBIQUINOL-CYTOCHROME-C REDUCTASE COMPLEX ASSEMBLY FACTOR 1"/>
    <property type="match status" value="1"/>
</dbReference>
<gene>
    <name evidence="4" type="ORF">HZF05_15190</name>
</gene>
<comment type="similarity">
    <text evidence="1">Belongs to the CBP3 family.</text>
</comment>
<organism evidence="4 5">
    <name type="scientific">Sphingomonas chungangi</name>
    <dbReference type="NCBI Taxonomy" id="2683589"/>
    <lineage>
        <taxon>Bacteria</taxon>
        <taxon>Pseudomonadati</taxon>
        <taxon>Pseudomonadota</taxon>
        <taxon>Alphaproteobacteria</taxon>
        <taxon>Sphingomonadales</taxon>
        <taxon>Sphingomonadaceae</taxon>
        <taxon>Sphingomonas</taxon>
    </lineage>
</organism>
<reference evidence="4 5" key="1">
    <citation type="submission" date="2020-07" db="EMBL/GenBank/DDBJ databases">
        <authorList>
            <person name="Sun Q."/>
        </authorList>
    </citation>
    <scope>NUCLEOTIDE SEQUENCE [LARGE SCALE GENOMIC DNA]</scope>
    <source>
        <strain evidence="4 5">CGMCC 1.13654</strain>
    </source>
</reference>
<evidence type="ECO:0000256" key="1">
    <source>
        <dbReference type="ARBA" id="ARBA00006407"/>
    </source>
</evidence>
<dbReference type="Pfam" id="PF03981">
    <property type="entry name" value="Ubiq_cyt_C_chap"/>
    <property type="match status" value="1"/>
</dbReference>
<dbReference type="Proteomes" id="UP000570166">
    <property type="component" value="Unassembled WGS sequence"/>
</dbReference>
<evidence type="ECO:0000256" key="2">
    <source>
        <dbReference type="ARBA" id="ARBA00006436"/>
    </source>
</evidence>
<keyword evidence="5" id="KW-1185">Reference proteome</keyword>
<sequence>MATLFKRLLGGRRDTRALVPLYNAVVGEARAPHWYVEGAVPDTLDGRFDMVSTILSLVLLRMESLGEPARESSARLTELFVTDMDGQLRQHGIGDLVVGKHIGRMMSQVGGRLTAYREGLAERGDLAGAIARNIHRGAQVADAATEHVEARLRVFAAGLETRDLSALMTGDIA</sequence>
<dbReference type="InterPro" id="IPR021150">
    <property type="entry name" value="Ubiq_cyt_c_chap"/>
</dbReference>
<name>A0A838L946_9SPHN</name>
<comment type="caution">
    <text evidence="4">The sequence shown here is derived from an EMBL/GenBank/DDBJ whole genome shotgun (WGS) entry which is preliminary data.</text>
</comment>
<dbReference type="PANTHER" id="PTHR12184">
    <property type="entry name" value="UBIQUINOL-CYTOCHROME C REDUCTASE COMPLEX ASSEMBLY FACTOR 1 FAMILY MEMBER"/>
    <property type="match status" value="1"/>
</dbReference>
<proteinExistence type="inferred from homology"/>
<dbReference type="InterPro" id="IPR007129">
    <property type="entry name" value="Ubiqinol_cyt_c_chaperone_CPB3"/>
</dbReference>
<comment type="similarity">
    <text evidence="2">Belongs to the UPF0174 family.</text>
</comment>
<protein>
    <submittedName>
        <fullName evidence="4">Ubiquinol-cytochrome C chaperone family protein</fullName>
    </submittedName>
</protein>
<evidence type="ECO:0000313" key="5">
    <source>
        <dbReference type="Proteomes" id="UP000570166"/>
    </source>
</evidence>
<evidence type="ECO:0000259" key="3">
    <source>
        <dbReference type="Pfam" id="PF03981"/>
    </source>
</evidence>
<dbReference type="RefSeq" id="WP_160365412.1">
    <property type="nucleotide sequence ID" value="NZ_JACEIB010000025.1"/>
</dbReference>
<feature type="domain" description="Ubiquinol-cytochrome c chaperone" evidence="3">
    <location>
        <begin position="39"/>
        <end position="171"/>
    </location>
</feature>
<evidence type="ECO:0000313" key="4">
    <source>
        <dbReference type="EMBL" id="MBA2935430.1"/>
    </source>
</evidence>